<proteinExistence type="predicted"/>
<dbReference type="EC" id="3.1.21.1" evidence="4"/>
<protein>
    <submittedName>
        <fullName evidence="4">Surface-anchored extracellular endonuclease, putative</fullName>
        <ecNumber evidence="4">3.1.21.1</ecNumber>
    </submittedName>
</protein>
<dbReference type="PANTHER" id="PTHR33607:SF2">
    <property type="entry name" value="ENDONUCLEASE-1"/>
    <property type="match status" value="1"/>
</dbReference>
<dbReference type="InterPro" id="IPR046780">
    <property type="entry name" value="aBig_2"/>
</dbReference>
<dbReference type="GO" id="GO:0004530">
    <property type="term" value="F:deoxyribonuclease I activity"/>
    <property type="evidence" value="ECO:0007669"/>
    <property type="project" value="UniProtKB-EC"/>
</dbReference>
<reference evidence="4 5" key="1">
    <citation type="journal article" date="2013" name="J. Mol. Microbiol. Biotechnol.">
        <title>Analysis of the Complete Genomes of Acholeplasma brassicae , A. palmae and A. laidlawii and Their Comparison to the Obligate Parasites from ' Candidatus Phytoplasma'.</title>
        <authorList>
            <person name="Kube M."/>
            <person name="Siewert C."/>
            <person name="Migdoll A.M."/>
            <person name="Duduk B."/>
            <person name="Holz S."/>
            <person name="Rabus R."/>
            <person name="Seemuller E."/>
            <person name="Mitrovic J."/>
            <person name="Muller I."/>
            <person name="Buttner C."/>
            <person name="Reinhardt R."/>
        </authorList>
    </citation>
    <scope>NUCLEOTIDE SEQUENCE [LARGE SCALE GENOMIC DNA]</scope>
    <source>
        <strain evidence="4 5">J233</strain>
    </source>
</reference>
<dbReference type="PROSITE" id="PS51257">
    <property type="entry name" value="PROKAR_LIPOPROTEIN"/>
    <property type="match status" value="1"/>
</dbReference>
<keyword evidence="1" id="KW-0540">Nuclease</keyword>
<feature type="domain" description="Atrophied bacterial Ig" evidence="3">
    <location>
        <begin position="35"/>
        <end position="115"/>
    </location>
</feature>
<dbReference type="EMBL" id="FO681347">
    <property type="protein sequence ID" value="CCV64897.1"/>
    <property type="molecule type" value="Genomic_DNA"/>
</dbReference>
<dbReference type="InterPro" id="IPR044925">
    <property type="entry name" value="His-Me_finger_sf"/>
</dbReference>
<dbReference type="PANTHER" id="PTHR33607">
    <property type="entry name" value="ENDONUCLEASE-1"/>
    <property type="match status" value="1"/>
</dbReference>
<dbReference type="AlphaFoldDB" id="U4KLT8"/>
<evidence type="ECO:0000313" key="4">
    <source>
        <dbReference type="EMBL" id="CCV64897.1"/>
    </source>
</evidence>
<evidence type="ECO:0000259" key="3">
    <source>
        <dbReference type="Pfam" id="PF20578"/>
    </source>
</evidence>
<dbReference type="STRING" id="1318466.BN85413200"/>
<organism evidence="4 5">
    <name type="scientific">Alteracholeplasma palmae (strain ATCC 49389 / J233)</name>
    <name type="common">Acholeplasma palmae</name>
    <dbReference type="NCBI Taxonomy" id="1318466"/>
    <lineage>
        <taxon>Bacteria</taxon>
        <taxon>Bacillati</taxon>
        <taxon>Mycoplasmatota</taxon>
        <taxon>Mollicutes</taxon>
        <taxon>Acholeplasmatales</taxon>
        <taxon>Acholeplasmataceae</taxon>
        <taxon>Acholeplasma</taxon>
    </lineage>
</organism>
<name>U4KLT8_ALTPJ</name>
<dbReference type="KEGG" id="apal:BN85413200"/>
<keyword evidence="2 4" id="KW-0378">Hydrolase</keyword>
<dbReference type="Pfam" id="PF20578">
    <property type="entry name" value="aBig_2"/>
    <property type="match status" value="1"/>
</dbReference>
<dbReference type="OrthoDB" id="9801679at2"/>
<gene>
    <name evidence="4" type="ORF">BN85413200</name>
</gene>
<keyword evidence="4" id="KW-0255">Endonuclease</keyword>
<dbReference type="SUPFAM" id="SSF54060">
    <property type="entry name" value="His-Me finger endonucleases"/>
    <property type="match status" value="1"/>
</dbReference>
<keyword evidence="5" id="KW-1185">Reference proteome</keyword>
<dbReference type="HOGENOM" id="CLU_347688_0_0_14"/>
<dbReference type="Proteomes" id="UP000032740">
    <property type="component" value="Chromosome"/>
</dbReference>
<dbReference type="Pfam" id="PF04231">
    <property type="entry name" value="Endonuclease_1"/>
    <property type="match status" value="1"/>
</dbReference>
<evidence type="ECO:0000313" key="5">
    <source>
        <dbReference type="Proteomes" id="UP000032740"/>
    </source>
</evidence>
<sequence length="811" mass="94058">MKKIRIILALTITVFSTILLVGCLNKEKDFSELLNNIKIDYGNNIDQNNIKESFTLVNEVSKEEIEWISDSDSLIVNNNKVEVKQLQEEQKVSLTASFKNDLNKNKKVFNLTILKDETFGDTFDITYGTNLSNEYLKNDFVLPDTYKGYKVTYSIEENQNFIITDNYNVTINRAEENVNLVLKVNIDAINYVKTYEVPITIVEIKLIQINYIDENGLEIFQELVEKGIVIDSPFFSNEVISFDYYKDPFYTQKIDQLIFSENTDIYVKSSLNNIKQAFDNDPTVNFSEDIYSDSLQVYINENLIDSTAENIFIISDMNKNDEDFKLVIKNNNGDVILEKEISIWKQPSLVTFEEKEGFIPSSTYNNEKPRITGEETYQWEIVYGTVTSTKTQVINDIASLQMRTYDRTHVTPYALTKFSIAELNKVEFYAKTSAKNNLKVSYSKDGKNFTNEVDYTLSKNPTKYIYELDTKEAVYIKFEVIKDGVGNVTIDNVLFDHNRDKRIVFMSDEPEKGGLEEIKERFEDERKVTNKLSDLAPYDNLTYYASLNGLSKEAFKAELSKILTDTMTPRSYGEARFILEQSDYIKKDDKTYLYGAYDNALISVIYWDGGTSWAREHVWPNSRLGIERVENGTRNQGTDLYNLRAIVPSTNSSRSNRYFENPEEKNTKNQTVGRNAYYTGDDQRGDTARILFYMATRYHNILTLVNEVLTNDSSTNYKPQGAKMSMLDTLLAWHKEDPVSEFEVQRNNVIYEYQGNRNPYVDNPGYVEQYFYKEISQNQQLTQVYKEFVFNPLSKFDKAIIFKNDDLNINL</sequence>
<dbReference type="RefSeq" id="WP_030003780.1">
    <property type="nucleotide sequence ID" value="NC_022538.1"/>
</dbReference>
<evidence type="ECO:0000256" key="2">
    <source>
        <dbReference type="ARBA" id="ARBA00022801"/>
    </source>
</evidence>
<dbReference type="InterPro" id="IPR007346">
    <property type="entry name" value="Endonuclease-I"/>
</dbReference>
<evidence type="ECO:0000256" key="1">
    <source>
        <dbReference type="ARBA" id="ARBA00022722"/>
    </source>
</evidence>
<accession>U4KLT8</accession>